<evidence type="ECO:0000313" key="2">
    <source>
        <dbReference type="EMBL" id="KAJ5082245.1"/>
    </source>
</evidence>
<keyword evidence="1" id="KW-1133">Transmembrane helix</keyword>
<dbReference type="AlphaFoldDB" id="A0A9W9JUT6"/>
<comment type="caution">
    <text evidence="2">The sequence shown here is derived from an EMBL/GenBank/DDBJ whole genome shotgun (WGS) entry which is preliminary data.</text>
</comment>
<evidence type="ECO:0000313" key="3">
    <source>
        <dbReference type="Proteomes" id="UP001149074"/>
    </source>
</evidence>
<evidence type="ECO:0000256" key="1">
    <source>
        <dbReference type="SAM" id="Phobius"/>
    </source>
</evidence>
<keyword evidence="1" id="KW-0812">Transmembrane</keyword>
<keyword evidence="1" id="KW-0472">Membrane</keyword>
<dbReference type="Proteomes" id="UP001149074">
    <property type="component" value="Unassembled WGS sequence"/>
</dbReference>
<gene>
    <name evidence="2" type="ORF">N7532_011288</name>
</gene>
<accession>A0A9W9JUT6</accession>
<reference evidence="2" key="2">
    <citation type="journal article" date="2023" name="IMA Fungus">
        <title>Comparative genomic study of the Penicillium genus elucidates a diverse pangenome and 15 lateral gene transfer events.</title>
        <authorList>
            <person name="Petersen C."/>
            <person name="Sorensen T."/>
            <person name="Nielsen M.R."/>
            <person name="Sondergaard T.E."/>
            <person name="Sorensen J.L."/>
            <person name="Fitzpatrick D.A."/>
            <person name="Frisvad J.C."/>
            <person name="Nielsen K.L."/>
        </authorList>
    </citation>
    <scope>NUCLEOTIDE SEQUENCE</scope>
    <source>
        <strain evidence="2">IBT 30761</strain>
    </source>
</reference>
<dbReference type="GeneID" id="81362758"/>
<reference evidence="2" key="1">
    <citation type="submission" date="2022-11" db="EMBL/GenBank/DDBJ databases">
        <authorList>
            <person name="Petersen C."/>
        </authorList>
    </citation>
    <scope>NUCLEOTIDE SEQUENCE</scope>
    <source>
        <strain evidence="2">IBT 30761</strain>
    </source>
</reference>
<name>A0A9W9JUT6_9EURO</name>
<protein>
    <submittedName>
        <fullName evidence="2">Uncharacterized protein</fullName>
    </submittedName>
</protein>
<keyword evidence="3" id="KW-1185">Reference proteome</keyword>
<sequence length="75" mass="8548">MPAIDLIERDGVSTLKNGVSSLRLFIKRGNWADKNRGVILVFVIVFIVAVGIISLFGYRYWIRKKAEKESYEATD</sequence>
<dbReference type="EMBL" id="JAPQKI010000011">
    <property type="protein sequence ID" value="KAJ5082245.1"/>
    <property type="molecule type" value="Genomic_DNA"/>
</dbReference>
<organism evidence="2 3">
    <name type="scientific">Penicillium argentinense</name>
    <dbReference type="NCBI Taxonomy" id="1131581"/>
    <lineage>
        <taxon>Eukaryota</taxon>
        <taxon>Fungi</taxon>
        <taxon>Dikarya</taxon>
        <taxon>Ascomycota</taxon>
        <taxon>Pezizomycotina</taxon>
        <taxon>Eurotiomycetes</taxon>
        <taxon>Eurotiomycetidae</taxon>
        <taxon>Eurotiales</taxon>
        <taxon>Aspergillaceae</taxon>
        <taxon>Penicillium</taxon>
    </lineage>
</organism>
<proteinExistence type="predicted"/>
<dbReference type="OrthoDB" id="5402816at2759"/>
<feature type="transmembrane region" description="Helical" evidence="1">
    <location>
        <begin position="37"/>
        <end position="58"/>
    </location>
</feature>
<dbReference type="RefSeq" id="XP_056468767.1">
    <property type="nucleotide sequence ID" value="XM_056623779.1"/>
</dbReference>